<gene>
    <name evidence="1" type="ORF">ACJ73_01479</name>
</gene>
<evidence type="ECO:0000313" key="2">
    <source>
        <dbReference type="Proteomes" id="UP000242791"/>
    </source>
</evidence>
<accession>A0A1J9QF45</accession>
<evidence type="ECO:0000313" key="1">
    <source>
        <dbReference type="EMBL" id="OJD27129.1"/>
    </source>
</evidence>
<dbReference type="VEuPathDB" id="FungiDB:ACJ73_01479"/>
<dbReference type="EMBL" id="LGTZ01000135">
    <property type="protein sequence ID" value="OJD27129.1"/>
    <property type="molecule type" value="Genomic_DNA"/>
</dbReference>
<reference evidence="1 2" key="1">
    <citation type="submission" date="2015-08" db="EMBL/GenBank/DDBJ databases">
        <title>Emmonsia species relationships and genome sequence.</title>
        <authorList>
            <person name="Cuomo C.A."/>
            <person name="Schwartz I.S."/>
            <person name="Kenyon C."/>
            <person name="De Hoog G.S."/>
            <person name="Govender N.P."/>
            <person name="Botha A."/>
            <person name="Moreno L."/>
            <person name="De Vries M."/>
            <person name="Munoz J.F."/>
            <person name="Stielow J.B."/>
        </authorList>
    </citation>
    <scope>NUCLEOTIDE SEQUENCE [LARGE SCALE GENOMIC DNA]</scope>
    <source>
        <strain evidence="1 2">EI222</strain>
    </source>
</reference>
<dbReference type="Proteomes" id="UP000242791">
    <property type="component" value="Unassembled WGS sequence"/>
</dbReference>
<keyword evidence="2" id="KW-1185">Reference proteome</keyword>
<protein>
    <submittedName>
        <fullName evidence="1">Uncharacterized protein</fullName>
    </submittedName>
</protein>
<proteinExistence type="predicted"/>
<dbReference type="AlphaFoldDB" id="A0A1J9QF45"/>
<sequence>MDFALVEPQLMIGTKSTITDSSSRVTAIFSLSSVTMNCQVLNIAGSSVRQPSASGVSSGCANDLNELASTLQKAEEHLGQLLSQVLGALVPARLIAVLIGLDAARLAQAGSDMNS</sequence>
<comment type="caution">
    <text evidence="1">The sequence shown here is derived from an EMBL/GenBank/DDBJ whole genome shotgun (WGS) entry which is preliminary data.</text>
</comment>
<organism evidence="1 2">
    <name type="scientific">Blastomyces percursus</name>
    <dbReference type="NCBI Taxonomy" id="1658174"/>
    <lineage>
        <taxon>Eukaryota</taxon>
        <taxon>Fungi</taxon>
        <taxon>Dikarya</taxon>
        <taxon>Ascomycota</taxon>
        <taxon>Pezizomycotina</taxon>
        <taxon>Eurotiomycetes</taxon>
        <taxon>Eurotiomycetidae</taxon>
        <taxon>Onygenales</taxon>
        <taxon>Ajellomycetaceae</taxon>
        <taxon>Blastomyces</taxon>
    </lineage>
</organism>
<name>A0A1J9QF45_9EURO</name>